<keyword evidence="4" id="KW-0645">Protease</keyword>
<dbReference type="PANTHER" id="PTHR42881:SF2">
    <property type="entry name" value="PROLYL ENDOPEPTIDASE"/>
    <property type="match status" value="1"/>
</dbReference>
<dbReference type="InterPro" id="IPR002471">
    <property type="entry name" value="Pept_S9_AS"/>
</dbReference>
<evidence type="ECO:0000256" key="4">
    <source>
        <dbReference type="ARBA" id="ARBA00022670"/>
    </source>
</evidence>
<sequence>MTRVTAYPRAERTDLVEVLHGRPVADPYRWLEDAAGEATVRWSAEQDALWRAHAAGLPGRESLRRRALALADAGTVTAPVRRAGREFVLRRPPGQAHPVLHADGRALVDPALLDPDGTTVLDSWDPSPGGTRVAVQLSRGGTEVGALHVLDVETGGALGAPVPGCRHAPVAWISDDAFYYVRDRWMRLRRVGGEDVAVLEVRGVPGLGISHDGNWLVISSAGPEGTGLRLADLRHGSPAAPSPRPVPGALAAAVGRDGRLYLAVPEPGGLALAVADPRRPLDRRTLLPPDPEAPLADFTVLAETLLATRLRDGACELLRHDRETGGYLGAVALPGRGTLGRLSAEGDSAWFTYTDTLTPAQVWRYDGGGEAAVLWEDAPARVGLPEVRTHVLTATSPDGTPVRVTVLAPPGAGPRPLILHGYGGFGLPMTPSHAPDSLAWIEAGGALAIAHVRGDAGRHAQGVGAHRLRALEDFLAAARLLVDGGWTSPDRLGLWGESNGGLLAAAALTRCPELFAAAVCVAPLLDMVRYERFGLGSSWTAEYGSAADPAAFRHLLAYSPYHRVRSGTRYPAVLLASFGGDTRVDPLHARKMCAALQEATSGDGPVLLRHEPGVGHGERAADRAAGLAADLLAFLAAGTGLSP</sequence>
<evidence type="ECO:0000259" key="8">
    <source>
        <dbReference type="Pfam" id="PF02897"/>
    </source>
</evidence>
<dbReference type="PANTHER" id="PTHR42881">
    <property type="entry name" value="PROLYL ENDOPEPTIDASE"/>
    <property type="match status" value="1"/>
</dbReference>
<dbReference type="InterPro" id="IPR029058">
    <property type="entry name" value="AB_hydrolase_fold"/>
</dbReference>
<dbReference type="Pfam" id="PF02897">
    <property type="entry name" value="Peptidase_S9_N"/>
    <property type="match status" value="1"/>
</dbReference>
<evidence type="ECO:0000259" key="7">
    <source>
        <dbReference type="Pfam" id="PF00326"/>
    </source>
</evidence>
<evidence type="ECO:0000313" key="9">
    <source>
        <dbReference type="EMBL" id="GAA0964796.1"/>
    </source>
</evidence>
<dbReference type="Pfam" id="PF00326">
    <property type="entry name" value="Peptidase_S9"/>
    <property type="match status" value="1"/>
</dbReference>
<organism evidence="9 10">
    <name type="scientific">Actinocorallia libanotica</name>
    <dbReference type="NCBI Taxonomy" id="46162"/>
    <lineage>
        <taxon>Bacteria</taxon>
        <taxon>Bacillati</taxon>
        <taxon>Actinomycetota</taxon>
        <taxon>Actinomycetes</taxon>
        <taxon>Streptosporangiales</taxon>
        <taxon>Thermomonosporaceae</taxon>
        <taxon>Actinocorallia</taxon>
    </lineage>
</organism>
<keyword evidence="5" id="KW-0378">Hydrolase</keyword>
<dbReference type="InterPro" id="IPR051167">
    <property type="entry name" value="Prolyl_oligopep/macrocyclase"/>
</dbReference>
<proteinExistence type="inferred from homology"/>
<evidence type="ECO:0000256" key="5">
    <source>
        <dbReference type="ARBA" id="ARBA00022801"/>
    </source>
</evidence>
<dbReference type="Proteomes" id="UP001500665">
    <property type="component" value="Unassembled WGS sequence"/>
</dbReference>
<evidence type="ECO:0000256" key="1">
    <source>
        <dbReference type="ARBA" id="ARBA00001070"/>
    </source>
</evidence>
<dbReference type="InterPro" id="IPR002470">
    <property type="entry name" value="Peptidase_S9A"/>
</dbReference>
<dbReference type="PROSITE" id="PS00708">
    <property type="entry name" value="PRO_ENDOPEP_SER"/>
    <property type="match status" value="1"/>
</dbReference>
<dbReference type="RefSeq" id="WP_344245081.1">
    <property type="nucleotide sequence ID" value="NZ_BAAAHH010000035.1"/>
</dbReference>
<keyword evidence="6" id="KW-0720">Serine protease</keyword>
<dbReference type="EC" id="3.4.21.26" evidence="3"/>
<dbReference type="SUPFAM" id="SSF50993">
    <property type="entry name" value="Peptidase/esterase 'gauge' domain"/>
    <property type="match status" value="1"/>
</dbReference>
<feature type="domain" description="Peptidase S9 prolyl oligopeptidase catalytic" evidence="7">
    <location>
        <begin position="439"/>
        <end position="637"/>
    </location>
</feature>
<evidence type="ECO:0000313" key="10">
    <source>
        <dbReference type="Proteomes" id="UP001500665"/>
    </source>
</evidence>
<dbReference type="SUPFAM" id="SSF53474">
    <property type="entry name" value="alpha/beta-Hydrolases"/>
    <property type="match status" value="1"/>
</dbReference>
<dbReference type="Gene3D" id="3.40.50.1820">
    <property type="entry name" value="alpha/beta hydrolase"/>
    <property type="match status" value="1"/>
</dbReference>
<feature type="domain" description="Peptidase S9A N-terminal" evidence="8">
    <location>
        <begin position="10"/>
        <end position="371"/>
    </location>
</feature>
<dbReference type="InterPro" id="IPR001375">
    <property type="entry name" value="Peptidase_S9_cat"/>
</dbReference>
<dbReference type="Gene3D" id="2.130.10.120">
    <property type="entry name" value="Prolyl oligopeptidase, N-terminal domain"/>
    <property type="match status" value="1"/>
</dbReference>
<evidence type="ECO:0000256" key="6">
    <source>
        <dbReference type="ARBA" id="ARBA00022825"/>
    </source>
</evidence>
<evidence type="ECO:0000256" key="2">
    <source>
        <dbReference type="ARBA" id="ARBA00005228"/>
    </source>
</evidence>
<dbReference type="EMBL" id="BAAAHH010000035">
    <property type="protein sequence ID" value="GAA0964796.1"/>
    <property type="molecule type" value="Genomic_DNA"/>
</dbReference>
<comment type="catalytic activity">
    <reaction evidence="1">
        <text>Hydrolysis of Pro-|-Xaa &gt;&gt; Ala-|-Xaa in oligopeptides.</text>
        <dbReference type="EC" id="3.4.21.26"/>
    </reaction>
</comment>
<dbReference type="InterPro" id="IPR023302">
    <property type="entry name" value="Pept_S9A_N"/>
</dbReference>
<keyword evidence="10" id="KW-1185">Reference proteome</keyword>
<reference evidence="10" key="1">
    <citation type="journal article" date="2019" name="Int. J. Syst. Evol. Microbiol.">
        <title>The Global Catalogue of Microorganisms (GCM) 10K type strain sequencing project: providing services to taxonomists for standard genome sequencing and annotation.</title>
        <authorList>
            <consortium name="The Broad Institute Genomics Platform"/>
            <consortium name="The Broad Institute Genome Sequencing Center for Infectious Disease"/>
            <person name="Wu L."/>
            <person name="Ma J."/>
        </authorList>
    </citation>
    <scope>NUCLEOTIDE SEQUENCE [LARGE SCALE GENOMIC DNA]</scope>
    <source>
        <strain evidence="10">JCM 10696</strain>
    </source>
</reference>
<protein>
    <recommendedName>
        <fullName evidence="3">prolyl oligopeptidase</fullName>
        <ecNumber evidence="3">3.4.21.26</ecNumber>
    </recommendedName>
</protein>
<name>A0ABP4CEI3_9ACTN</name>
<evidence type="ECO:0000256" key="3">
    <source>
        <dbReference type="ARBA" id="ARBA00011897"/>
    </source>
</evidence>
<accession>A0ABP4CEI3</accession>
<comment type="caution">
    <text evidence="9">The sequence shown here is derived from an EMBL/GenBank/DDBJ whole genome shotgun (WGS) entry which is preliminary data.</text>
</comment>
<gene>
    <name evidence="9" type="ORF">GCM10009550_63550</name>
</gene>
<dbReference type="PRINTS" id="PR00862">
    <property type="entry name" value="PROLIGOPTASE"/>
</dbReference>
<comment type="similarity">
    <text evidence="2">Belongs to the peptidase S9A family.</text>
</comment>